<dbReference type="RefSeq" id="WP_153859898.1">
    <property type="nucleotide sequence ID" value="NZ_CP045913.1"/>
</dbReference>
<name>A0A5Q2VGI5_SERPR</name>
<evidence type="ECO:0000256" key="1">
    <source>
        <dbReference type="SAM" id="Phobius"/>
    </source>
</evidence>
<dbReference type="AlphaFoldDB" id="A0A5Q2VGI5"/>
<dbReference type="EMBL" id="CP045913">
    <property type="protein sequence ID" value="QGH63109.1"/>
    <property type="molecule type" value="Genomic_DNA"/>
</dbReference>
<feature type="transmembrane region" description="Helical" evidence="1">
    <location>
        <begin position="38"/>
        <end position="59"/>
    </location>
</feature>
<dbReference type="Proteomes" id="UP000381260">
    <property type="component" value="Chromosome"/>
</dbReference>
<keyword evidence="1" id="KW-0812">Transmembrane</keyword>
<protein>
    <submittedName>
        <fullName evidence="2">Uncharacterized protein</fullName>
    </submittedName>
</protein>
<evidence type="ECO:0000313" key="2">
    <source>
        <dbReference type="EMBL" id="QGH63109.1"/>
    </source>
</evidence>
<proteinExistence type="predicted"/>
<keyword evidence="1" id="KW-1133">Transmembrane helix</keyword>
<reference evidence="2 3" key="1">
    <citation type="submission" date="2019-11" db="EMBL/GenBank/DDBJ databases">
        <title>The Phosphoenolpyruvate Phosphotransferase System Regulates Serratia proteamaculans 336X Biofilm Formation and Wheat Roots colonization.</title>
        <authorList>
            <person name="Liu F."/>
        </authorList>
    </citation>
    <scope>NUCLEOTIDE SEQUENCE [LARGE SCALE GENOMIC DNA]</scope>
    <source>
        <strain evidence="2 3">336X</strain>
    </source>
</reference>
<gene>
    <name evidence="2" type="ORF">GHV41_20710</name>
</gene>
<feature type="transmembrane region" description="Helical" evidence="1">
    <location>
        <begin position="7"/>
        <end position="32"/>
    </location>
</feature>
<keyword evidence="1" id="KW-0472">Membrane</keyword>
<evidence type="ECO:0000313" key="3">
    <source>
        <dbReference type="Proteomes" id="UP000381260"/>
    </source>
</evidence>
<accession>A0A5Q2VGI5</accession>
<organism evidence="2 3">
    <name type="scientific">Serratia proteamaculans</name>
    <dbReference type="NCBI Taxonomy" id="28151"/>
    <lineage>
        <taxon>Bacteria</taxon>
        <taxon>Pseudomonadati</taxon>
        <taxon>Pseudomonadota</taxon>
        <taxon>Gammaproteobacteria</taxon>
        <taxon>Enterobacterales</taxon>
        <taxon>Yersiniaceae</taxon>
        <taxon>Serratia</taxon>
    </lineage>
</organism>
<sequence length="66" mass="7289">MKRTYWAISVLIGMILSSVLLAGAGIGVDYLYSAPEKISKLIVAVFFSLAIIIFIYKVICMVFKKA</sequence>